<feature type="repeat" description="WD" evidence="7">
    <location>
        <begin position="295"/>
        <end position="336"/>
    </location>
</feature>
<evidence type="ECO:0000313" key="9">
    <source>
        <dbReference type="EMBL" id="KJA24955.1"/>
    </source>
</evidence>
<keyword evidence="10" id="KW-1185">Reference proteome</keyword>
<evidence type="ECO:0000256" key="5">
    <source>
        <dbReference type="ARBA" id="ARBA00022776"/>
    </source>
</evidence>
<dbReference type="GO" id="GO:0005680">
    <property type="term" value="C:anaphase-promoting complex"/>
    <property type="evidence" value="ECO:0007669"/>
    <property type="project" value="TreeGrafter"/>
</dbReference>
<gene>
    <name evidence="9" type="ORF">HYPSUDRAFT_161540</name>
</gene>
<reference evidence="10" key="1">
    <citation type="submission" date="2014-04" db="EMBL/GenBank/DDBJ databases">
        <title>Evolutionary Origins and Diversification of the Mycorrhizal Mutualists.</title>
        <authorList>
            <consortium name="DOE Joint Genome Institute"/>
            <consortium name="Mycorrhizal Genomics Consortium"/>
            <person name="Kohler A."/>
            <person name="Kuo A."/>
            <person name="Nagy L.G."/>
            <person name="Floudas D."/>
            <person name="Copeland A."/>
            <person name="Barry K.W."/>
            <person name="Cichocki N."/>
            <person name="Veneault-Fourrey C."/>
            <person name="LaButti K."/>
            <person name="Lindquist E.A."/>
            <person name="Lipzen A."/>
            <person name="Lundell T."/>
            <person name="Morin E."/>
            <person name="Murat C."/>
            <person name="Riley R."/>
            <person name="Ohm R."/>
            <person name="Sun H."/>
            <person name="Tunlid A."/>
            <person name="Henrissat B."/>
            <person name="Grigoriev I.V."/>
            <person name="Hibbett D.S."/>
            <person name="Martin F."/>
        </authorList>
    </citation>
    <scope>NUCLEOTIDE SEQUENCE [LARGE SCALE GENOMIC DNA]</scope>
    <source>
        <strain evidence="10">FD-334 SS-4</strain>
    </source>
</reference>
<keyword evidence="2 7" id="KW-0853">WD repeat</keyword>
<organism evidence="9 10">
    <name type="scientific">Hypholoma sublateritium (strain FD-334 SS-4)</name>
    <dbReference type="NCBI Taxonomy" id="945553"/>
    <lineage>
        <taxon>Eukaryota</taxon>
        <taxon>Fungi</taxon>
        <taxon>Dikarya</taxon>
        <taxon>Basidiomycota</taxon>
        <taxon>Agaricomycotina</taxon>
        <taxon>Agaricomycetes</taxon>
        <taxon>Agaricomycetidae</taxon>
        <taxon>Agaricales</taxon>
        <taxon>Agaricineae</taxon>
        <taxon>Strophariaceae</taxon>
        <taxon>Hypholoma</taxon>
    </lineage>
</organism>
<sequence>MSDSFTETPECLYETPAPQRLGKRVHQSVTNLRTHPKRRRLSAPASALELLRDVNFNTDAEPSRRPSATTDRFISNRPKLYLPLNITPRTNRISKQFGLVDDRVLNFKDGSSTYVQLGEDQSTMALIRKSAASLFNPRLPSRPTSVMENLDKRRQCLMVLDSPGVPIDLESSPITWSRQNLIAVACGKGIFYQNLDTKTVSCLCSASSPGYLGVIRWGDERHERYMAAGMSSGHLQIWDACTQDGLGTALHSWCASSIPAAVKSFAWKHDLLAVGKEDGEVSLVDIRCPRISTKMVKHRGRVLAVEWSADKLHLASGDSNGTVYIWDHRQTSAPLTKLRHRGSTKALAWCPWKPDLLATGSAAPEGKIRIWSTSSSLSPSPEPVETLPLNTSVFSLQWSPHCKELLSTHGPSFIPGPAPSRRTVSFSGVPITKVKTHPQLTYMPTALTNSITVHEYPSGKRLMTLPNAHGNEITQTCLGPSGESISTVCPKEEAIKIWQVWSKRPPAQKKESAFDRFTIR</sequence>
<keyword evidence="6" id="KW-0131">Cell cycle</keyword>
<dbReference type="InterPro" id="IPR036322">
    <property type="entry name" value="WD40_repeat_dom_sf"/>
</dbReference>
<dbReference type="PROSITE" id="PS50082">
    <property type="entry name" value="WD_REPEATS_2"/>
    <property type="match status" value="1"/>
</dbReference>
<dbReference type="STRING" id="945553.A0A0D2Q050"/>
<evidence type="ECO:0000256" key="7">
    <source>
        <dbReference type="PROSITE-ProRule" id="PRU00221"/>
    </source>
</evidence>
<dbReference type="InterPro" id="IPR056150">
    <property type="entry name" value="WD40_CDC20-Fz"/>
</dbReference>
<dbReference type="InterPro" id="IPR015943">
    <property type="entry name" value="WD40/YVTN_repeat-like_dom_sf"/>
</dbReference>
<dbReference type="Proteomes" id="UP000054270">
    <property type="component" value="Unassembled WGS sequence"/>
</dbReference>
<dbReference type="SUPFAM" id="SSF50978">
    <property type="entry name" value="WD40 repeat-like"/>
    <property type="match status" value="1"/>
</dbReference>
<evidence type="ECO:0000256" key="2">
    <source>
        <dbReference type="ARBA" id="ARBA00022574"/>
    </source>
</evidence>
<proteinExistence type="inferred from homology"/>
<evidence type="ECO:0000256" key="6">
    <source>
        <dbReference type="ARBA" id="ARBA00023306"/>
    </source>
</evidence>
<evidence type="ECO:0000313" key="10">
    <source>
        <dbReference type="Proteomes" id="UP000054270"/>
    </source>
</evidence>
<dbReference type="PROSITE" id="PS50294">
    <property type="entry name" value="WD_REPEATS_REGION"/>
    <property type="match status" value="1"/>
</dbReference>
<evidence type="ECO:0000256" key="3">
    <source>
        <dbReference type="ARBA" id="ARBA00022618"/>
    </source>
</evidence>
<dbReference type="GO" id="GO:1905786">
    <property type="term" value="P:positive regulation of anaphase-promoting complex-dependent catabolic process"/>
    <property type="evidence" value="ECO:0007669"/>
    <property type="project" value="TreeGrafter"/>
</dbReference>
<keyword evidence="4" id="KW-0677">Repeat</keyword>
<protein>
    <recommendedName>
        <fullName evidence="8">CDC20/Fizzy WD40 domain-containing protein</fullName>
    </recommendedName>
</protein>
<evidence type="ECO:0000256" key="4">
    <source>
        <dbReference type="ARBA" id="ARBA00022737"/>
    </source>
</evidence>
<dbReference type="AlphaFoldDB" id="A0A0D2Q050"/>
<dbReference type="PANTHER" id="PTHR19918">
    <property type="entry name" value="CELL DIVISION CYCLE 20 CDC20 FIZZY -RELATED"/>
    <property type="match status" value="1"/>
</dbReference>
<dbReference type="Pfam" id="PF24807">
    <property type="entry name" value="WD40_CDC20-Fz"/>
    <property type="match status" value="1"/>
</dbReference>
<dbReference type="SMART" id="SM00320">
    <property type="entry name" value="WD40"/>
    <property type="match status" value="5"/>
</dbReference>
<comment type="similarity">
    <text evidence="1">Belongs to the WD repeat CDC20/Fizzy family.</text>
</comment>
<name>A0A0D2Q050_HYPSF</name>
<dbReference type="GO" id="GO:0051301">
    <property type="term" value="P:cell division"/>
    <property type="evidence" value="ECO:0007669"/>
    <property type="project" value="UniProtKB-KW"/>
</dbReference>
<dbReference type="GO" id="GO:0010997">
    <property type="term" value="F:anaphase-promoting complex binding"/>
    <property type="evidence" value="ECO:0007669"/>
    <property type="project" value="InterPro"/>
</dbReference>
<evidence type="ECO:0000256" key="1">
    <source>
        <dbReference type="ARBA" id="ARBA00006445"/>
    </source>
</evidence>
<dbReference type="PANTHER" id="PTHR19918:SF8">
    <property type="entry name" value="FI02843P"/>
    <property type="match status" value="1"/>
</dbReference>
<keyword evidence="5" id="KW-0498">Mitosis</keyword>
<dbReference type="InterPro" id="IPR001680">
    <property type="entry name" value="WD40_rpt"/>
</dbReference>
<feature type="domain" description="CDC20/Fizzy WD40" evidence="8">
    <location>
        <begin position="160"/>
        <end position="498"/>
    </location>
</feature>
<accession>A0A0D2Q050</accession>
<dbReference type="Gene3D" id="2.130.10.10">
    <property type="entry name" value="YVTN repeat-like/Quinoprotein amine dehydrogenase"/>
    <property type="match status" value="1"/>
</dbReference>
<dbReference type="EMBL" id="KN817534">
    <property type="protein sequence ID" value="KJA24955.1"/>
    <property type="molecule type" value="Genomic_DNA"/>
</dbReference>
<dbReference type="OrthoDB" id="10263272at2759"/>
<dbReference type="GO" id="GO:0031145">
    <property type="term" value="P:anaphase-promoting complex-dependent catabolic process"/>
    <property type="evidence" value="ECO:0007669"/>
    <property type="project" value="TreeGrafter"/>
</dbReference>
<keyword evidence="3" id="KW-0132">Cell division</keyword>
<dbReference type="GO" id="GO:1990757">
    <property type="term" value="F:ubiquitin ligase activator activity"/>
    <property type="evidence" value="ECO:0007669"/>
    <property type="project" value="TreeGrafter"/>
</dbReference>
<evidence type="ECO:0000259" key="8">
    <source>
        <dbReference type="Pfam" id="PF24807"/>
    </source>
</evidence>
<dbReference type="OMA" id="CPAEEAM"/>
<dbReference type="InterPro" id="IPR033010">
    <property type="entry name" value="Cdc20/Fizzy"/>
</dbReference>